<dbReference type="PANTHER" id="PTHR43318">
    <property type="entry name" value="UDP-N-ACETYLGLUCOSAMINE 4,6-DEHYDRATASE"/>
    <property type="match status" value="1"/>
</dbReference>
<dbReference type="RefSeq" id="WP_160674230.1">
    <property type="nucleotide sequence ID" value="NZ_WTYN01000001.1"/>
</dbReference>
<feature type="transmembrane region" description="Helical" evidence="3">
    <location>
        <begin position="38"/>
        <end position="57"/>
    </location>
</feature>
<keyword evidence="3" id="KW-0812">Transmembrane</keyword>
<gene>
    <name evidence="5" type="ORF">GRI48_08870</name>
</gene>
<organism evidence="5 6">
    <name type="scientific">Qipengyuania oceanensis</name>
    <dbReference type="NCBI Taxonomy" id="1463597"/>
    <lineage>
        <taxon>Bacteria</taxon>
        <taxon>Pseudomonadati</taxon>
        <taxon>Pseudomonadota</taxon>
        <taxon>Alphaproteobacteria</taxon>
        <taxon>Sphingomonadales</taxon>
        <taxon>Erythrobacteraceae</taxon>
        <taxon>Qipengyuania</taxon>
    </lineage>
</organism>
<dbReference type="InterPro" id="IPR051203">
    <property type="entry name" value="Polysaccharide_Synthase-Rel"/>
</dbReference>
<dbReference type="InterPro" id="IPR036291">
    <property type="entry name" value="NAD(P)-bd_dom_sf"/>
</dbReference>
<feature type="transmembrane region" description="Helical" evidence="3">
    <location>
        <begin position="100"/>
        <end position="120"/>
    </location>
</feature>
<evidence type="ECO:0000256" key="2">
    <source>
        <dbReference type="SAM" id="MobiDB-lite"/>
    </source>
</evidence>
<protein>
    <submittedName>
        <fullName evidence="5">NAD-dependent epimerase/dehydratase family protein</fullName>
    </submittedName>
</protein>
<dbReference type="Gene3D" id="3.40.50.720">
    <property type="entry name" value="NAD(P)-binding Rossmann-like Domain"/>
    <property type="match status" value="2"/>
</dbReference>
<dbReference type="CDD" id="cd05237">
    <property type="entry name" value="UDP_invert_4-6DH_SDR_e"/>
    <property type="match status" value="1"/>
</dbReference>
<evidence type="ECO:0000259" key="4">
    <source>
        <dbReference type="Pfam" id="PF02719"/>
    </source>
</evidence>
<evidence type="ECO:0000313" key="5">
    <source>
        <dbReference type="EMBL" id="MXO63122.1"/>
    </source>
</evidence>
<dbReference type="OrthoDB" id="9803111at2"/>
<dbReference type="SUPFAM" id="SSF51735">
    <property type="entry name" value="NAD(P)-binding Rossmann-fold domains"/>
    <property type="match status" value="2"/>
</dbReference>
<sequence length="678" mass="73692">MIERSVSWFEAALNKAASALIEVSSLAVTWPRWVKRSLVMAGDAMLAVFAVWLAFSLRLGEWRLLDWSVIRFAGSLLLIWFPVAVWQGVYAAIFRYTGRGTIVTLAAAVAIVCVPLVYFYMIRSYPGVPRTIALLAPMIFFAMMATARIVGRYVLVDLFHSQPAVGSERHRSLIYGAGSLGQRLAASLAAERGMQLVGYLDDDPSKKGRRLDGHRIWHSDDIDMVIERTGATRILLAMSDISRSRKQEIVDRLSGHPVKVHPLPPMRALLDGTLRFDDLQSIEVDDLLGRSPVAPLYDLLSSAVSGKRVMVTGAGGSIGSEIARQIVDVVPSEIVLVDANEFALFQIEKEIEAKVAALDTDQRPTIDCRLVNLTDRSDVERLFARHRPQTIYHAAAYKHVPMIESNIVAGVRNNVFGTINTARAAQHNGAEKFILISTDKAVRPPNVMGASKRVCEMALQAFDSAGSDTVFAMVRFGNVLGSSGSVVPLFRQQIERGGPITVTHRDVIRYFMTIPEAAQLVLQAGGMAEGGEVFLLDMGEPVKIWNLARSMITLAGLTIRDESNPDGDIEIVATGLRPGEKLYEELLIGESALPTRHPRIMRAKEQFLGIAELEPHLDALETAVINGDEGGCRANLSALVPTLPPAGASLDAAESGCQRPGGPANHLPGRTVAANGTG</sequence>
<evidence type="ECO:0000313" key="6">
    <source>
        <dbReference type="Proteomes" id="UP000445582"/>
    </source>
</evidence>
<feature type="domain" description="Polysaccharide biosynthesis protein CapD-like" evidence="4">
    <location>
        <begin position="309"/>
        <end position="604"/>
    </location>
</feature>
<comment type="similarity">
    <text evidence="1">Belongs to the polysaccharide synthase family.</text>
</comment>
<dbReference type="InterPro" id="IPR003869">
    <property type="entry name" value="Polysac_CapD-like"/>
</dbReference>
<reference evidence="5 6" key="1">
    <citation type="submission" date="2019-12" db="EMBL/GenBank/DDBJ databases">
        <title>Genomic-based taxomic classification of the family Erythrobacteraceae.</title>
        <authorList>
            <person name="Xu L."/>
        </authorList>
    </citation>
    <scope>NUCLEOTIDE SEQUENCE [LARGE SCALE GENOMIC DNA]</scope>
    <source>
        <strain evidence="5 6">MCCC 1A09965</strain>
    </source>
</reference>
<evidence type="ECO:0000256" key="3">
    <source>
        <dbReference type="SAM" id="Phobius"/>
    </source>
</evidence>
<feature type="transmembrane region" description="Helical" evidence="3">
    <location>
        <begin position="132"/>
        <end position="155"/>
    </location>
</feature>
<feature type="transmembrane region" description="Helical" evidence="3">
    <location>
        <begin position="69"/>
        <end position="94"/>
    </location>
</feature>
<dbReference type="Proteomes" id="UP000445582">
    <property type="component" value="Unassembled WGS sequence"/>
</dbReference>
<dbReference type="Pfam" id="PF02719">
    <property type="entry name" value="Polysacc_synt_2"/>
    <property type="match status" value="1"/>
</dbReference>
<accession>A0A844YGS6</accession>
<dbReference type="EMBL" id="WTYN01000001">
    <property type="protein sequence ID" value="MXO63122.1"/>
    <property type="molecule type" value="Genomic_DNA"/>
</dbReference>
<evidence type="ECO:0000256" key="1">
    <source>
        <dbReference type="ARBA" id="ARBA00007430"/>
    </source>
</evidence>
<keyword evidence="3" id="KW-1133">Transmembrane helix</keyword>
<keyword evidence="6" id="KW-1185">Reference proteome</keyword>
<dbReference type="AlphaFoldDB" id="A0A844YGS6"/>
<feature type="region of interest" description="Disordered" evidence="2">
    <location>
        <begin position="650"/>
        <end position="678"/>
    </location>
</feature>
<name>A0A844YGS6_9SPHN</name>
<comment type="caution">
    <text evidence="5">The sequence shown here is derived from an EMBL/GenBank/DDBJ whole genome shotgun (WGS) entry which is preliminary data.</text>
</comment>
<dbReference type="PANTHER" id="PTHR43318:SF1">
    <property type="entry name" value="POLYSACCHARIDE BIOSYNTHESIS PROTEIN EPSC-RELATED"/>
    <property type="match status" value="1"/>
</dbReference>
<keyword evidence="3" id="KW-0472">Membrane</keyword>
<proteinExistence type="inferred from homology"/>